<dbReference type="EMBL" id="JAWCUD010000001">
    <property type="protein sequence ID" value="MDU0200152.1"/>
    <property type="molecule type" value="Genomic_DNA"/>
</dbReference>
<evidence type="ECO:0000313" key="1">
    <source>
        <dbReference type="EMBL" id="MDU0200152.1"/>
    </source>
</evidence>
<comment type="caution">
    <text evidence="1">The sequence shown here is derived from an EMBL/GenBank/DDBJ whole genome shotgun (WGS) entry which is preliminary data.</text>
</comment>
<accession>A0ABU3R7D2</accession>
<dbReference type="Proteomes" id="UP001260980">
    <property type="component" value="Unassembled WGS sequence"/>
</dbReference>
<reference evidence="1 2" key="1">
    <citation type="submission" date="2023-10" db="EMBL/GenBank/DDBJ databases">
        <title>Paenibacillus strain PFR10 Genome sequencing and assembly.</title>
        <authorList>
            <person name="Kim I."/>
        </authorList>
    </citation>
    <scope>NUCLEOTIDE SEQUENCE [LARGE SCALE GENOMIC DNA]</scope>
    <source>
        <strain evidence="1 2">PFR10</strain>
    </source>
</reference>
<dbReference type="RefSeq" id="WP_315949515.1">
    <property type="nucleotide sequence ID" value="NZ_JAWCUD010000001.1"/>
</dbReference>
<sequence>MTIRQSTFKHIEDEIRDYHSTVKYISEYRQALQAGESKATALASNAVLIEMERVTAAIEHTVSLLPDDKKAMMHLRYWMRPQVLTWDGIAMKCNANRVTVIRWRNDIVAAIAERLGRR</sequence>
<gene>
    <name evidence="1" type="ORF">RQP52_03570</name>
</gene>
<protein>
    <submittedName>
        <fullName evidence="1">Transcriptional regulator</fullName>
    </submittedName>
</protein>
<organism evidence="1 2">
    <name type="scientific">Paenibacillus violae</name>
    <dbReference type="NCBI Taxonomy" id="3077234"/>
    <lineage>
        <taxon>Bacteria</taxon>
        <taxon>Bacillati</taxon>
        <taxon>Bacillota</taxon>
        <taxon>Bacilli</taxon>
        <taxon>Bacillales</taxon>
        <taxon>Paenibacillaceae</taxon>
        <taxon>Paenibacillus</taxon>
    </lineage>
</organism>
<dbReference type="NCBIfam" id="TIGR01636">
    <property type="entry name" value="phage_rinA"/>
    <property type="match status" value="1"/>
</dbReference>
<evidence type="ECO:0000313" key="2">
    <source>
        <dbReference type="Proteomes" id="UP001260980"/>
    </source>
</evidence>
<name>A0ABU3R7D2_9BACL</name>
<dbReference type="InterPro" id="IPR006523">
    <property type="entry name" value="RinA"/>
</dbReference>
<proteinExistence type="predicted"/>
<keyword evidence="2" id="KW-1185">Reference proteome</keyword>